<evidence type="ECO:0000313" key="2">
    <source>
        <dbReference type="Proteomes" id="UP000033121"/>
    </source>
</evidence>
<dbReference type="OrthoDB" id="667553at2"/>
<dbReference type="InterPro" id="IPR014710">
    <property type="entry name" value="RmlC-like_jellyroll"/>
</dbReference>
<sequence>MDALAYISKFVSLTPAEKELFQEHVQVITCFPRQILTRVGEYEQHVYFVQRGLVRKFFYRNNEEVTVQLALEGELASSSVSFLSGVLSDFVLETLEPSTLAFITKSSLETLFAYSHNFEKMGRLITLQWLLYKEEWDISRLVKSPRERFQMILRDRPELLNRVPQKYIASLLDMKPETFSRFKKMIPVEMEND</sequence>
<dbReference type="Gene3D" id="2.60.120.10">
    <property type="entry name" value="Jelly Rolls"/>
    <property type="match status" value="1"/>
</dbReference>
<dbReference type="RefSeq" id="WP_046369465.1">
    <property type="nucleotide sequence ID" value="NZ_BBWV01000002.1"/>
</dbReference>
<comment type="caution">
    <text evidence="1">The sequence shown here is derived from an EMBL/GenBank/DDBJ whole genome shotgun (WGS) entry which is preliminary data.</text>
</comment>
<evidence type="ECO:0000313" key="1">
    <source>
        <dbReference type="EMBL" id="GAO43615.1"/>
    </source>
</evidence>
<proteinExistence type="predicted"/>
<dbReference type="STRING" id="1220578.FPE01S_02_07210"/>
<dbReference type="InterPro" id="IPR018490">
    <property type="entry name" value="cNMP-bd_dom_sf"/>
</dbReference>
<name>A0A0E9N2Q6_9BACT</name>
<gene>
    <name evidence="1" type="ORF">FPE01S_02_07210</name>
</gene>
<evidence type="ECO:0008006" key="3">
    <source>
        <dbReference type="Google" id="ProtNLM"/>
    </source>
</evidence>
<dbReference type="Proteomes" id="UP000033121">
    <property type="component" value="Unassembled WGS sequence"/>
</dbReference>
<dbReference type="AlphaFoldDB" id="A0A0E9N2Q6"/>
<accession>A0A0E9N2Q6</accession>
<reference evidence="1 2" key="1">
    <citation type="submission" date="2015-04" db="EMBL/GenBank/DDBJ databases">
        <title>Whole genome shotgun sequence of Flavihumibacter petaseus NBRC 106054.</title>
        <authorList>
            <person name="Miyazawa S."/>
            <person name="Hosoyama A."/>
            <person name="Hashimoto M."/>
            <person name="Noguchi M."/>
            <person name="Tsuchikane K."/>
            <person name="Ohji S."/>
            <person name="Yamazoe A."/>
            <person name="Ichikawa N."/>
            <person name="Kimura A."/>
            <person name="Fujita N."/>
        </authorList>
    </citation>
    <scope>NUCLEOTIDE SEQUENCE [LARGE SCALE GENOMIC DNA]</scope>
    <source>
        <strain evidence="1 2">NBRC 106054</strain>
    </source>
</reference>
<protein>
    <recommendedName>
        <fullName evidence="3">Cyclic nucleotide-binding domain-containing protein</fullName>
    </recommendedName>
</protein>
<organism evidence="1 2">
    <name type="scientific">Flavihumibacter petaseus NBRC 106054</name>
    <dbReference type="NCBI Taxonomy" id="1220578"/>
    <lineage>
        <taxon>Bacteria</taxon>
        <taxon>Pseudomonadati</taxon>
        <taxon>Bacteroidota</taxon>
        <taxon>Chitinophagia</taxon>
        <taxon>Chitinophagales</taxon>
        <taxon>Chitinophagaceae</taxon>
        <taxon>Flavihumibacter</taxon>
    </lineage>
</organism>
<dbReference type="SUPFAM" id="SSF51206">
    <property type="entry name" value="cAMP-binding domain-like"/>
    <property type="match status" value="1"/>
</dbReference>
<dbReference type="EMBL" id="BBWV01000002">
    <property type="protein sequence ID" value="GAO43615.1"/>
    <property type="molecule type" value="Genomic_DNA"/>
</dbReference>
<keyword evidence="2" id="KW-1185">Reference proteome</keyword>